<feature type="non-terminal residue" evidence="1">
    <location>
        <position position="1"/>
    </location>
</feature>
<protein>
    <recommendedName>
        <fullName evidence="3">Nidogen G2 beta-barrel domain-containing protein</fullName>
    </recommendedName>
</protein>
<evidence type="ECO:0000313" key="2">
    <source>
        <dbReference type="Proteomes" id="UP000053119"/>
    </source>
</evidence>
<organism evidence="1 2">
    <name type="scientific">Egretta garzetta</name>
    <name type="common">Little egret</name>
    <dbReference type="NCBI Taxonomy" id="188379"/>
    <lineage>
        <taxon>Eukaryota</taxon>
        <taxon>Metazoa</taxon>
        <taxon>Chordata</taxon>
        <taxon>Craniata</taxon>
        <taxon>Vertebrata</taxon>
        <taxon>Euteleostomi</taxon>
        <taxon>Archelosauria</taxon>
        <taxon>Archosauria</taxon>
        <taxon>Dinosauria</taxon>
        <taxon>Saurischia</taxon>
        <taxon>Theropoda</taxon>
        <taxon>Coelurosauria</taxon>
        <taxon>Aves</taxon>
        <taxon>Neognathae</taxon>
        <taxon>Neoaves</taxon>
        <taxon>Aequornithes</taxon>
        <taxon>Pelecaniformes</taxon>
        <taxon>Ardeidae</taxon>
        <taxon>Egretta</taxon>
    </lineage>
</organism>
<dbReference type="AlphaFoldDB" id="A0A091JNZ6"/>
<accession>A0A091JNZ6</accession>
<dbReference type="Proteomes" id="UP000053119">
    <property type="component" value="Unassembled WGS sequence"/>
</dbReference>
<keyword evidence="2" id="KW-1185">Reference proteome</keyword>
<reference evidence="1 2" key="1">
    <citation type="submission" date="2014-04" db="EMBL/GenBank/DDBJ databases">
        <title>Genome evolution of avian class.</title>
        <authorList>
            <person name="Zhang G."/>
            <person name="Li C."/>
        </authorList>
    </citation>
    <scope>NUCLEOTIDE SEQUENCE [LARGE SCALE GENOMIC DNA]</scope>
    <source>
        <strain evidence="1">BGI_Z169</strain>
    </source>
</reference>
<sequence length="55" mass="6458">NGFKLNQGRFRLDIRKKFFTMRVVKHWNGLPREVVEAPTLEAFKARLDDALSNLI</sequence>
<evidence type="ECO:0000313" key="1">
    <source>
        <dbReference type="EMBL" id="KFP21668.1"/>
    </source>
</evidence>
<feature type="non-terminal residue" evidence="1">
    <location>
        <position position="55"/>
    </location>
</feature>
<gene>
    <name evidence="1" type="ORF">Z169_13896</name>
</gene>
<proteinExistence type="predicted"/>
<evidence type="ECO:0008006" key="3">
    <source>
        <dbReference type="Google" id="ProtNLM"/>
    </source>
</evidence>
<name>A0A091JNZ6_EGRGA</name>
<dbReference type="EMBL" id="KK502219">
    <property type="protein sequence ID" value="KFP21668.1"/>
    <property type="molecule type" value="Genomic_DNA"/>
</dbReference>